<dbReference type="AlphaFoldDB" id="A0A0G0LPB8"/>
<proteinExistence type="predicted"/>
<keyword evidence="1" id="KW-1133">Transmembrane helix</keyword>
<gene>
    <name evidence="2" type="ORF">UT16_C0002G0012</name>
</gene>
<dbReference type="SUPFAM" id="SSF54534">
    <property type="entry name" value="FKBP-like"/>
    <property type="match status" value="1"/>
</dbReference>
<evidence type="ECO:0000256" key="1">
    <source>
        <dbReference type="SAM" id="Phobius"/>
    </source>
</evidence>
<reference evidence="2 3" key="1">
    <citation type="journal article" date="2015" name="Nature">
        <title>rRNA introns, odd ribosomes, and small enigmatic genomes across a large radiation of phyla.</title>
        <authorList>
            <person name="Brown C.T."/>
            <person name="Hug L.A."/>
            <person name="Thomas B.C."/>
            <person name="Sharon I."/>
            <person name="Castelle C.J."/>
            <person name="Singh A."/>
            <person name="Wilkins M.J."/>
            <person name="Williams K.H."/>
            <person name="Banfield J.F."/>
        </authorList>
    </citation>
    <scope>NUCLEOTIDE SEQUENCE [LARGE SCALE GENOMIC DNA]</scope>
</reference>
<comment type="caution">
    <text evidence="2">The sequence shown here is derived from an EMBL/GenBank/DDBJ whole genome shotgun (WGS) entry which is preliminary data.</text>
</comment>
<keyword evidence="1" id="KW-0812">Transmembrane</keyword>
<feature type="transmembrane region" description="Helical" evidence="1">
    <location>
        <begin position="6"/>
        <end position="24"/>
    </location>
</feature>
<name>A0A0G0LPB8_9BACT</name>
<accession>A0A0G0LPB8</accession>
<evidence type="ECO:0000313" key="2">
    <source>
        <dbReference type="EMBL" id="KKQ92922.1"/>
    </source>
</evidence>
<evidence type="ECO:0000313" key="3">
    <source>
        <dbReference type="Proteomes" id="UP000034706"/>
    </source>
</evidence>
<dbReference type="InterPro" id="IPR046357">
    <property type="entry name" value="PPIase_dom_sf"/>
</dbReference>
<dbReference type="EMBL" id="LBVT01000002">
    <property type="protein sequence ID" value="KKQ92922.1"/>
    <property type="molecule type" value="Genomic_DNA"/>
</dbReference>
<dbReference type="Proteomes" id="UP000034706">
    <property type="component" value="Unassembled WGS sequence"/>
</dbReference>
<dbReference type="Gene3D" id="3.10.50.40">
    <property type="match status" value="1"/>
</dbReference>
<sequence>MNKNISIGLAVLVVIGITGFFIIYNKNKEPQSGKINNLANMTKFVKNGVQVEILKEGTGIEAKNGNMVAVHYTGVLESFFPIQPKSQNLWQAL</sequence>
<organism evidence="2 3">
    <name type="scientific">Candidatus Azambacteria bacterium GW2011_GWA2_39_10</name>
    <dbReference type="NCBI Taxonomy" id="1618611"/>
    <lineage>
        <taxon>Bacteria</taxon>
        <taxon>Candidatus Azamiibacteriota</taxon>
    </lineage>
</organism>
<keyword evidence="1" id="KW-0472">Membrane</keyword>
<protein>
    <submittedName>
        <fullName evidence="2">Uncharacterized protein</fullName>
    </submittedName>
</protein>
<dbReference type="GO" id="GO:0003755">
    <property type="term" value="F:peptidyl-prolyl cis-trans isomerase activity"/>
    <property type="evidence" value="ECO:0007669"/>
    <property type="project" value="InterPro"/>
</dbReference>